<dbReference type="Gramene" id="Solyc09g074070.1.1">
    <property type="protein sequence ID" value="Solyc09g074070.1.1.1"/>
    <property type="gene ID" value="Solyc09g074070.1"/>
</dbReference>
<name>A0A3Q7I4X4_SOLLC</name>
<dbReference type="InParanoid" id="A0A3Q7I4X4"/>
<evidence type="ECO:0000256" key="1">
    <source>
        <dbReference type="SAM" id="Phobius"/>
    </source>
</evidence>
<dbReference type="AlphaFoldDB" id="A0A3Q7I4X4"/>
<organism evidence="2">
    <name type="scientific">Solanum lycopersicum</name>
    <name type="common">Tomato</name>
    <name type="synonym">Lycopersicon esculentum</name>
    <dbReference type="NCBI Taxonomy" id="4081"/>
    <lineage>
        <taxon>Eukaryota</taxon>
        <taxon>Viridiplantae</taxon>
        <taxon>Streptophyta</taxon>
        <taxon>Embryophyta</taxon>
        <taxon>Tracheophyta</taxon>
        <taxon>Spermatophyta</taxon>
        <taxon>Magnoliopsida</taxon>
        <taxon>eudicotyledons</taxon>
        <taxon>Gunneridae</taxon>
        <taxon>Pentapetalae</taxon>
        <taxon>asterids</taxon>
        <taxon>lamiids</taxon>
        <taxon>Solanales</taxon>
        <taxon>Solanaceae</taxon>
        <taxon>Solanoideae</taxon>
        <taxon>Solaneae</taxon>
        <taxon>Solanum</taxon>
        <taxon>Solanum subgen. Lycopersicon</taxon>
    </lineage>
</organism>
<reference evidence="2" key="1">
    <citation type="journal article" date="2012" name="Nature">
        <title>The tomato genome sequence provides insights into fleshy fruit evolution.</title>
        <authorList>
            <consortium name="Tomato Genome Consortium"/>
        </authorList>
    </citation>
    <scope>NUCLEOTIDE SEQUENCE [LARGE SCALE GENOMIC DNA]</scope>
    <source>
        <strain evidence="2">cv. Heinz 1706</strain>
    </source>
</reference>
<keyword evidence="1" id="KW-1133">Transmembrane helix</keyword>
<keyword evidence="1" id="KW-0812">Transmembrane</keyword>
<dbReference type="PaxDb" id="4081-Solyc09g074070.1.1"/>
<accession>A0A3Q7I4X4</accession>
<dbReference type="Proteomes" id="UP000004994">
    <property type="component" value="Chromosome 9"/>
</dbReference>
<proteinExistence type="predicted"/>
<protein>
    <submittedName>
        <fullName evidence="2">Uncharacterized protein</fullName>
    </submittedName>
</protein>
<keyword evidence="3" id="KW-1185">Reference proteome</keyword>
<dbReference type="EnsemblPlants" id="Solyc09g074070.1.1">
    <property type="protein sequence ID" value="Solyc09g074070.1.1.1"/>
    <property type="gene ID" value="Solyc09g074070.1"/>
</dbReference>
<keyword evidence="1" id="KW-0472">Membrane</keyword>
<reference evidence="2" key="2">
    <citation type="submission" date="2019-01" db="UniProtKB">
        <authorList>
            <consortium name="EnsemblPlants"/>
        </authorList>
    </citation>
    <scope>IDENTIFICATION</scope>
    <source>
        <strain evidence="2">cv. Heinz 1706</strain>
    </source>
</reference>
<evidence type="ECO:0000313" key="3">
    <source>
        <dbReference type="Proteomes" id="UP000004994"/>
    </source>
</evidence>
<sequence>MLLPVGSSHSQRKTSFVGLCFCFGLTLYDILDCFYNVGPKMCRYTEHKN</sequence>
<evidence type="ECO:0000313" key="2">
    <source>
        <dbReference type="EnsemblPlants" id="Solyc09g074070.1.1.1"/>
    </source>
</evidence>
<feature type="transmembrane region" description="Helical" evidence="1">
    <location>
        <begin position="16"/>
        <end position="38"/>
    </location>
</feature>